<dbReference type="PANTHER" id="PTHR46218">
    <property type="entry name" value="LASP"/>
    <property type="match status" value="1"/>
</dbReference>
<dbReference type="Proteomes" id="UP001162164">
    <property type="component" value="Unassembled WGS sequence"/>
</dbReference>
<evidence type="ECO:0000259" key="4">
    <source>
        <dbReference type="PROSITE" id="PS50002"/>
    </source>
</evidence>
<proteinExistence type="predicted"/>
<feature type="domain" description="SH3" evidence="4">
    <location>
        <begin position="1"/>
        <end position="54"/>
    </location>
</feature>
<dbReference type="SUPFAM" id="SSF50044">
    <property type="entry name" value="SH3-domain"/>
    <property type="match status" value="1"/>
</dbReference>
<sequence>MYDYEAQDDDEVSFQDGDLIINVSSIDGGWMTGEVQRTGQVGNPNLFMVQPEEKSPSEHGSFPRLLHPQPAIYRHFYESNDFTEPDMAEPWKLCIPTPRHTKTMINSPRGI</sequence>
<dbReference type="Gene3D" id="2.30.30.40">
    <property type="entry name" value="SH3 Domains"/>
    <property type="match status" value="1"/>
</dbReference>
<evidence type="ECO:0000313" key="6">
    <source>
        <dbReference type="Proteomes" id="UP001162164"/>
    </source>
</evidence>
<evidence type="ECO:0000256" key="2">
    <source>
        <dbReference type="ARBA" id="ARBA00022737"/>
    </source>
</evidence>
<keyword evidence="1 3" id="KW-0728">SH3 domain</keyword>
<dbReference type="PROSITE" id="PS50002">
    <property type="entry name" value="SH3"/>
    <property type="match status" value="1"/>
</dbReference>
<accession>A0ABQ9J5L1</accession>
<dbReference type="InterPro" id="IPR001452">
    <property type="entry name" value="SH3_domain"/>
</dbReference>
<gene>
    <name evidence="5" type="ORF">NQ317_017927</name>
</gene>
<name>A0ABQ9J5L1_9CUCU</name>
<evidence type="ECO:0000313" key="5">
    <source>
        <dbReference type="EMBL" id="KAJ8973154.1"/>
    </source>
</evidence>
<keyword evidence="2" id="KW-0677">Repeat</keyword>
<dbReference type="InterPro" id="IPR036028">
    <property type="entry name" value="SH3-like_dom_sf"/>
</dbReference>
<keyword evidence="6" id="KW-1185">Reference proteome</keyword>
<dbReference type="InterPro" id="IPR051759">
    <property type="entry name" value="LIM-SH3_domain_protein"/>
</dbReference>
<dbReference type="PANTHER" id="PTHR46218:SF4">
    <property type="entry name" value="LIM AND SH3 DOMAIN PROTEIN LASP"/>
    <property type="match status" value="1"/>
</dbReference>
<dbReference type="Pfam" id="PF00018">
    <property type="entry name" value="SH3_1"/>
    <property type="match status" value="1"/>
</dbReference>
<evidence type="ECO:0000256" key="1">
    <source>
        <dbReference type="ARBA" id="ARBA00022443"/>
    </source>
</evidence>
<dbReference type="EMBL" id="JAPWTJ010001226">
    <property type="protein sequence ID" value="KAJ8973154.1"/>
    <property type="molecule type" value="Genomic_DNA"/>
</dbReference>
<comment type="caution">
    <text evidence="5">The sequence shown here is derived from an EMBL/GenBank/DDBJ whole genome shotgun (WGS) entry which is preliminary data.</text>
</comment>
<organism evidence="5 6">
    <name type="scientific">Molorchus minor</name>
    <dbReference type="NCBI Taxonomy" id="1323400"/>
    <lineage>
        <taxon>Eukaryota</taxon>
        <taxon>Metazoa</taxon>
        <taxon>Ecdysozoa</taxon>
        <taxon>Arthropoda</taxon>
        <taxon>Hexapoda</taxon>
        <taxon>Insecta</taxon>
        <taxon>Pterygota</taxon>
        <taxon>Neoptera</taxon>
        <taxon>Endopterygota</taxon>
        <taxon>Coleoptera</taxon>
        <taxon>Polyphaga</taxon>
        <taxon>Cucujiformia</taxon>
        <taxon>Chrysomeloidea</taxon>
        <taxon>Cerambycidae</taxon>
        <taxon>Lamiinae</taxon>
        <taxon>Monochamini</taxon>
        <taxon>Molorchus</taxon>
    </lineage>
</organism>
<protein>
    <recommendedName>
        <fullName evidence="4">SH3 domain-containing protein</fullName>
    </recommendedName>
</protein>
<reference evidence="5" key="1">
    <citation type="journal article" date="2023" name="Insect Mol. Biol.">
        <title>Genome sequencing provides insights into the evolution of gene families encoding plant cell wall-degrading enzymes in longhorned beetles.</title>
        <authorList>
            <person name="Shin N.R."/>
            <person name="Okamura Y."/>
            <person name="Kirsch R."/>
            <person name="Pauchet Y."/>
        </authorList>
    </citation>
    <scope>NUCLEOTIDE SEQUENCE</scope>
    <source>
        <strain evidence="5">MMC_N1</strain>
    </source>
</reference>
<evidence type="ECO:0000256" key="3">
    <source>
        <dbReference type="PROSITE-ProRule" id="PRU00192"/>
    </source>
</evidence>